<proteinExistence type="predicted"/>
<protein>
    <submittedName>
        <fullName evidence="1">Uncharacterized protein</fullName>
    </submittedName>
</protein>
<dbReference type="AlphaFoldDB" id="A0A0A9GND3"/>
<organism evidence="1">
    <name type="scientific">Arundo donax</name>
    <name type="common">Giant reed</name>
    <name type="synonym">Donax arundinaceus</name>
    <dbReference type="NCBI Taxonomy" id="35708"/>
    <lineage>
        <taxon>Eukaryota</taxon>
        <taxon>Viridiplantae</taxon>
        <taxon>Streptophyta</taxon>
        <taxon>Embryophyta</taxon>
        <taxon>Tracheophyta</taxon>
        <taxon>Spermatophyta</taxon>
        <taxon>Magnoliopsida</taxon>
        <taxon>Liliopsida</taxon>
        <taxon>Poales</taxon>
        <taxon>Poaceae</taxon>
        <taxon>PACMAD clade</taxon>
        <taxon>Arundinoideae</taxon>
        <taxon>Arundineae</taxon>
        <taxon>Arundo</taxon>
    </lineage>
</organism>
<reference evidence="1" key="1">
    <citation type="submission" date="2014-09" db="EMBL/GenBank/DDBJ databases">
        <authorList>
            <person name="Magalhaes I.L.F."/>
            <person name="Oliveira U."/>
            <person name="Santos F.R."/>
            <person name="Vidigal T.H.D.A."/>
            <person name="Brescovit A.D."/>
            <person name="Santos A.J."/>
        </authorList>
    </citation>
    <scope>NUCLEOTIDE SEQUENCE</scope>
    <source>
        <tissue evidence="1">Shoot tissue taken approximately 20 cm above the soil surface</tissue>
    </source>
</reference>
<reference evidence="1" key="2">
    <citation type="journal article" date="2015" name="Data Brief">
        <title>Shoot transcriptome of the giant reed, Arundo donax.</title>
        <authorList>
            <person name="Barrero R.A."/>
            <person name="Guerrero F.D."/>
            <person name="Moolhuijzen P."/>
            <person name="Goolsby J.A."/>
            <person name="Tidwell J."/>
            <person name="Bellgard S.E."/>
            <person name="Bellgard M.I."/>
        </authorList>
    </citation>
    <scope>NUCLEOTIDE SEQUENCE</scope>
    <source>
        <tissue evidence="1">Shoot tissue taken approximately 20 cm above the soil surface</tissue>
    </source>
</reference>
<dbReference type="EMBL" id="GBRH01172952">
    <property type="protein sequence ID" value="JAE24944.1"/>
    <property type="molecule type" value="Transcribed_RNA"/>
</dbReference>
<accession>A0A0A9GND3</accession>
<name>A0A0A9GND3_ARUDO</name>
<sequence>MLQVQCRFRKDMEVQLYEMCLKYFAVCTSQSRVWLP</sequence>
<evidence type="ECO:0000313" key="1">
    <source>
        <dbReference type="EMBL" id="JAE24944.1"/>
    </source>
</evidence>